<reference evidence="2 3" key="1">
    <citation type="submission" date="2020-10" db="EMBL/GenBank/DDBJ databases">
        <title>Pygocentrus nattereri (red-bellied piranha) genome, fPygNat1, primary haplotype.</title>
        <authorList>
            <person name="Myers G."/>
            <person name="Meyer A."/>
            <person name="Karagic N."/>
            <person name="Pippel M."/>
            <person name="Winkler S."/>
            <person name="Tracey A."/>
            <person name="Wood J."/>
            <person name="Formenti G."/>
            <person name="Howe K."/>
            <person name="Fedrigo O."/>
            <person name="Jarvis E.D."/>
        </authorList>
    </citation>
    <scope>NUCLEOTIDE SEQUENCE [LARGE SCALE GENOMIC DNA]</scope>
</reference>
<keyword evidence="1" id="KW-0812">Transmembrane</keyword>
<dbReference type="PANTHER" id="PTHR10424:SF80">
    <property type="entry name" value="ENVELOPE GLYCOPROTEIN"/>
    <property type="match status" value="1"/>
</dbReference>
<keyword evidence="3" id="KW-1185">Reference proteome</keyword>
<dbReference type="AlphaFoldDB" id="A0AAR2K794"/>
<keyword evidence="1" id="KW-0472">Membrane</keyword>
<dbReference type="GeneTree" id="ENSGT00530000064449"/>
<accession>A0AAR2K794</accession>
<dbReference type="SUPFAM" id="SSF58069">
    <property type="entry name" value="Virus ectodomain"/>
    <property type="match status" value="1"/>
</dbReference>
<protein>
    <recommendedName>
        <fullName evidence="4">Envelope glycoprotein</fullName>
    </recommendedName>
</protein>
<evidence type="ECO:0008006" key="4">
    <source>
        <dbReference type="Google" id="ProtNLM"/>
    </source>
</evidence>
<sequence length="672" mass="74750">MNQTLKSKLNKVYLNMNTSVIPDHITAPPDGSRRSTTNKDHCISRYGGIELDYTLGSSTAWTFDLCDNCAAQNSTYSGYDVYLCWDLQVTTKCGFGWSWDDGWCKYWHSVIKYMGRWQPTLAARDAYTHKTDWEDMSFQGDFSRTQNPLTLSINWEKSIMGGTGRSPYLILGVDVSGKDPLGLIKINIDPGLKGSDYTKWSPVDIVKLTTGYVGDNLWLKWLAAQAGEAGMEDCVACAHARAPLSLAPAPLFPDTDTTGFKCMIEFTKQANPINCTTLADIFPVIVNMMGTGPFRAPLSGNFTCFNCTYVDGTGRGKMINPDWCHITYSGSASVGPWARAGMPTHTFSLCAMVMLVSPILLVGQRQANQISIHRRKRETTEDHFDLTKNSLTYKDAIGVPRGVPDEYKLVNQIAAGFENIPIISALFPVTPNKNVDRINYVNYQVMHLANLTKVAVEGLSIQLSATSLMTIQNRMALDMLLEEKRGVCHMFGDMCCTFIPNNTAPDGSVTKALEGLKALSKEMHDNSGVDNIITGWLDKVFGKWKAVFISLWTLIAVFLAILITCDCCCVPCIRMLAERFIISMFHKQEPKGAIMMPLLGKGHDSEDEGNDDDQMIRQQILRLTWGHSIRVRIDLSGERSKGGIVDFYICSSILLSINIFSSILLSINIRRH</sequence>
<dbReference type="Gene3D" id="1.10.287.210">
    <property type="match status" value="1"/>
</dbReference>
<name>A0AAR2K794_PYGNA</name>
<feature type="transmembrane region" description="Helical" evidence="1">
    <location>
        <begin position="647"/>
        <end position="669"/>
    </location>
</feature>
<evidence type="ECO:0000313" key="2">
    <source>
        <dbReference type="Ensembl" id="ENSPNAP00000060140.1"/>
    </source>
</evidence>
<evidence type="ECO:0000313" key="3">
    <source>
        <dbReference type="Proteomes" id="UP001501920"/>
    </source>
</evidence>
<organism evidence="2 3">
    <name type="scientific">Pygocentrus nattereri</name>
    <name type="common">Red-bellied piranha</name>
    <dbReference type="NCBI Taxonomy" id="42514"/>
    <lineage>
        <taxon>Eukaryota</taxon>
        <taxon>Metazoa</taxon>
        <taxon>Chordata</taxon>
        <taxon>Craniata</taxon>
        <taxon>Vertebrata</taxon>
        <taxon>Euteleostomi</taxon>
        <taxon>Actinopterygii</taxon>
        <taxon>Neopterygii</taxon>
        <taxon>Teleostei</taxon>
        <taxon>Ostariophysi</taxon>
        <taxon>Characiformes</taxon>
        <taxon>Characoidei</taxon>
        <taxon>Pygocentrus</taxon>
    </lineage>
</organism>
<feature type="transmembrane region" description="Helical" evidence="1">
    <location>
        <begin position="551"/>
        <end position="577"/>
    </location>
</feature>
<dbReference type="Ensembl" id="ENSPNAT00000072774.1">
    <property type="protein sequence ID" value="ENSPNAP00000060140.1"/>
    <property type="gene ID" value="ENSPNAG00000031693.1"/>
</dbReference>
<proteinExistence type="predicted"/>
<dbReference type="Proteomes" id="UP001501920">
    <property type="component" value="Chromosome 16"/>
</dbReference>
<dbReference type="PANTHER" id="PTHR10424">
    <property type="entry name" value="VIRAL ENVELOPE PROTEIN"/>
    <property type="match status" value="1"/>
</dbReference>
<keyword evidence="1" id="KW-1133">Transmembrane helix</keyword>
<dbReference type="InterPro" id="IPR018154">
    <property type="entry name" value="TLV/ENV_coat_polyprotein"/>
</dbReference>
<reference evidence="2" key="2">
    <citation type="submission" date="2025-08" db="UniProtKB">
        <authorList>
            <consortium name="Ensembl"/>
        </authorList>
    </citation>
    <scope>IDENTIFICATION</scope>
</reference>
<evidence type="ECO:0000256" key="1">
    <source>
        <dbReference type="SAM" id="Phobius"/>
    </source>
</evidence>
<reference evidence="2" key="3">
    <citation type="submission" date="2025-09" db="UniProtKB">
        <authorList>
            <consortium name="Ensembl"/>
        </authorList>
    </citation>
    <scope>IDENTIFICATION</scope>
</reference>
<gene>
    <name evidence="2" type="primary">WDR48</name>
</gene>